<dbReference type="InterPro" id="IPR056798">
    <property type="entry name" value="ADH_Fe_C"/>
</dbReference>
<evidence type="ECO:0000256" key="2">
    <source>
        <dbReference type="ARBA" id="ARBA00007358"/>
    </source>
</evidence>
<dbReference type="InterPro" id="IPR001670">
    <property type="entry name" value="ADH_Fe/GldA"/>
</dbReference>
<dbReference type="InterPro" id="IPR018211">
    <property type="entry name" value="ADH_Fe_CS"/>
</dbReference>
<dbReference type="EMBL" id="VFJB01000010">
    <property type="protein sequence ID" value="KAA0256853.1"/>
    <property type="molecule type" value="Genomic_DNA"/>
</dbReference>
<evidence type="ECO:0000313" key="8">
    <source>
        <dbReference type="Proteomes" id="UP000322876"/>
    </source>
</evidence>
<evidence type="ECO:0000259" key="5">
    <source>
        <dbReference type="Pfam" id="PF00465"/>
    </source>
</evidence>
<organism evidence="7 8">
    <name type="scientific">Deferribacter autotrophicus</name>
    <dbReference type="NCBI Taxonomy" id="500465"/>
    <lineage>
        <taxon>Bacteria</taxon>
        <taxon>Pseudomonadati</taxon>
        <taxon>Deferribacterota</taxon>
        <taxon>Deferribacteres</taxon>
        <taxon>Deferribacterales</taxon>
        <taxon>Deferribacteraceae</taxon>
        <taxon>Deferribacter</taxon>
    </lineage>
</organism>
<comment type="cofactor">
    <cofactor evidence="1">
        <name>Fe cation</name>
        <dbReference type="ChEBI" id="CHEBI:24875"/>
    </cofactor>
</comment>
<dbReference type="InterPro" id="IPR039697">
    <property type="entry name" value="Alcohol_dehydrogenase_Fe"/>
</dbReference>
<dbReference type="GO" id="GO:0046872">
    <property type="term" value="F:metal ion binding"/>
    <property type="evidence" value="ECO:0007669"/>
    <property type="project" value="InterPro"/>
</dbReference>
<dbReference type="Proteomes" id="UP000322876">
    <property type="component" value="Unassembled WGS sequence"/>
</dbReference>
<accession>A0A5A8EZD5</accession>
<dbReference type="Pfam" id="PF25137">
    <property type="entry name" value="ADH_Fe_C"/>
    <property type="match status" value="1"/>
</dbReference>
<comment type="similarity">
    <text evidence="2">Belongs to the iron-containing alcohol dehydrogenase family.</text>
</comment>
<evidence type="ECO:0000256" key="3">
    <source>
        <dbReference type="ARBA" id="ARBA00023002"/>
    </source>
</evidence>
<keyword evidence="8" id="KW-1185">Reference proteome</keyword>
<evidence type="ECO:0000313" key="7">
    <source>
        <dbReference type="EMBL" id="KAA0256853.1"/>
    </source>
</evidence>
<dbReference type="CDD" id="cd08193">
    <property type="entry name" value="HVD"/>
    <property type="match status" value="1"/>
</dbReference>
<dbReference type="Pfam" id="PF00465">
    <property type="entry name" value="Fe-ADH"/>
    <property type="match status" value="1"/>
</dbReference>
<proteinExistence type="inferred from homology"/>
<dbReference type="Gene3D" id="3.40.50.1970">
    <property type="match status" value="1"/>
</dbReference>
<dbReference type="PANTHER" id="PTHR11496:SF102">
    <property type="entry name" value="ALCOHOL DEHYDROGENASE 4"/>
    <property type="match status" value="1"/>
</dbReference>
<dbReference type="PROSITE" id="PS00913">
    <property type="entry name" value="ADH_IRON_1"/>
    <property type="match status" value="1"/>
</dbReference>
<feature type="domain" description="Fe-containing alcohol dehydrogenase-like C-terminal" evidence="6">
    <location>
        <begin position="187"/>
        <end position="385"/>
    </location>
</feature>
<keyword evidence="3" id="KW-0560">Oxidoreductase</keyword>
<dbReference type="OrthoDB" id="9815791at2"/>
<sequence length="385" mass="41882">MKEFSFQTVKNLIFGVNSLTKLNDLASEYGIKKFLIVTDKGLIENELVDNVEKVLIEGGLDYCIFSEVVADPPEEIVLRAVDTAKKESVDGIIGFGGGSSMDVAKLVSFLSISEQNLENIYGVDKAKGERLPLIQIPTTAGTGSEVTPIAIVTTGINEKKGVVSKILYADVALLDPILTLNLPPKITAMTGIDAMVHAIESYTSKYKKNKISDAFAKEALNLLGTNIEKAVFTGSDVEARSNMLLGATIAGISFANSPVAAVHALAYPIGGHFHVPHGLSNSLVLPHVMRFNLPLASKYYAELARVTFPNIDFKGSNEEIAEKYIEELEGLIKKLNLPTKLREVGVGESDLEMMAEDAMKQERLLVNNPRELKKEDAYSIYKAAF</sequence>
<keyword evidence="4" id="KW-0520">NAD</keyword>
<evidence type="ECO:0000256" key="4">
    <source>
        <dbReference type="ARBA" id="ARBA00023027"/>
    </source>
</evidence>
<evidence type="ECO:0000256" key="1">
    <source>
        <dbReference type="ARBA" id="ARBA00001962"/>
    </source>
</evidence>
<evidence type="ECO:0000259" key="6">
    <source>
        <dbReference type="Pfam" id="PF25137"/>
    </source>
</evidence>
<name>A0A5A8EZD5_9BACT</name>
<dbReference type="GO" id="GO:0004022">
    <property type="term" value="F:alcohol dehydrogenase (NAD+) activity"/>
    <property type="evidence" value="ECO:0007669"/>
    <property type="project" value="TreeGrafter"/>
</dbReference>
<comment type="caution">
    <text evidence="7">The sequence shown here is derived from an EMBL/GenBank/DDBJ whole genome shotgun (WGS) entry which is preliminary data.</text>
</comment>
<reference evidence="7 8" key="1">
    <citation type="submission" date="2019-06" db="EMBL/GenBank/DDBJ databases">
        <title>Genomic insights into carbon and energy metabolism of Deferribacter autotrophicus revealed new metabolic traits in the phylum Deferribacteres.</title>
        <authorList>
            <person name="Slobodkin A.I."/>
            <person name="Slobodkina G.B."/>
            <person name="Allioux M."/>
            <person name="Alain K."/>
            <person name="Jebbar M."/>
            <person name="Shadrin V."/>
            <person name="Kublanov I.V."/>
            <person name="Toshchakov S.V."/>
            <person name="Bonch-Osmolovskaya E.A."/>
        </authorList>
    </citation>
    <scope>NUCLEOTIDE SEQUENCE [LARGE SCALE GENOMIC DNA]</scope>
    <source>
        <strain evidence="7 8">SL50</strain>
    </source>
</reference>
<dbReference type="FunFam" id="3.40.50.1970:FF:000003">
    <property type="entry name" value="Alcohol dehydrogenase, iron-containing"/>
    <property type="match status" value="1"/>
</dbReference>
<dbReference type="RefSeq" id="WP_149267433.1">
    <property type="nucleotide sequence ID" value="NZ_VFJB01000010.1"/>
</dbReference>
<dbReference type="Gene3D" id="1.20.1090.10">
    <property type="entry name" value="Dehydroquinate synthase-like - alpha domain"/>
    <property type="match status" value="1"/>
</dbReference>
<dbReference type="PANTHER" id="PTHR11496">
    <property type="entry name" value="ALCOHOL DEHYDROGENASE"/>
    <property type="match status" value="1"/>
</dbReference>
<feature type="domain" description="Alcohol dehydrogenase iron-type/glycerol dehydrogenase GldA" evidence="5">
    <location>
        <begin position="11"/>
        <end position="176"/>
    </location>
</feature>
<dbReference type="SUPFAM" id="SSF56796">
    <property type="entry name" value="Dehydroquinate synthase-like"/>
    <property type="match status" value="1"/>
</dbReference>
<protein>
    <submittedName>
        <fullName evidence="7">Iron-containing alcohol dehydrogenase</fullName>
    </submittedName>
</protein>
<dbReference type="AlphaFoldDB" id="A0A5A8EZD5"/>
<gene>
    <name evidence="7" type="ORF">FHQ18_12055</name>
</gene>
<dbReference type="FunFam" id="1.20.1090.10:FF:000001">
    <property type="entry name" value="Aldehyde-alcohol dehydrogenase"/>
    <property type="match status" value="1"/>
</dbReference>